<dbReference type="InterPro" id="IPR036390">
    <property type="entry name" value="WH_DNA-bd_sf"/>
</dbReference>
<dbReference type="Pfam" id="PF03466">
    <property type="entry name" value="LysR_substrate"/>
    <property type="match status" value="1"/>
</dbReference>
<dbReference type="FunFam" id="1.10.10.10:FF:000001">
    <property type="entry name" value="LysR family transcriptional regulator"/>
    <property type="match status" value="1"/>
</dbReference>
<dbReference type="PANTHER" id="PTHR30126:SF40">
    <property type="entry name" value="HTH-TYPE TRANSCRIPTIONAL REGULATOR GLTR"/>
    <property type="match status" value="1"/>
</dbReference>
<protein>
    <submittedName>
        <fullName evidence="6">DNA-binding transcriptional regulator, LysR family</fullName>
    </submittedName>
</protein>
<organism evidence="6 7">
    <name type="scientific">Atopomonas hussainii</name>
    <dbReference type="NCBI Taxonomy" id="1429083"/>
    <lineage>
        <taxon>Bacteria</taxon>
        <taxon>Pseudomonadati</taxon>
        <taxon>Pseudomonadota</taxon>
        <taxon>Gammaproteobacteria</taxon>
        <taxon>Pseudomonadales</taxon>
        <taxon>Pseudomonadaceae</taxon>
        <taxon>Atopomonas</taxon>
    </lineage>
</organism>
<sequence length="285" mass="30771">MLRLPELSDLQVFHTVAQTGSVTAAAKRLHRVQSSVSSRLKVLEEQLGVELFVRQGKGMQLSPAGERLLGHAEDLLSRAAQAVQVARSDEPCGPLRVGSMESTAAVRLPPLLAQLHRAHPALEIHLATGPSHPLSEQVLAQTLDAAFVAEPPEHPELQRQALWQERLVLVGTASAPNTLLAFRQGCAYRGVLQRWCQQQALSPRVIELNSYHAILSCASAGMGLGIVPESVLASYPWRAALHEQALPAEQAQVPTYLVWHAARQHAGVSALLALAESSVRAKSVE</sequence>
<gene>
    <name evidence="6" type="ORF">SAMN05216214_11327</name>
</gene>
<comment type="similarity">
    <text evidence="1">Belongs to the LysR transcriptional regulatory family.</text>
</comment>
<dbReference type="RefSeq" id="WP_074869328.1">
    <property type="nucleotide sequence ID" value="NZ_FOAS01000013.1"/>
</dbReference>
<dbReference type="GO" id="GO:0000976">
    <property type="term" value="F:transcription cis-regulatory region binding"/>
    <property type="evidence" value="ECO:0007669"/>
    <property type="project" value="TreeGrafter"/>
</dbReference>
<keyword evidence="3 6" id="KW-0238">DNA-binding</keyword>
<dbReference type="PRINTS" id="PR00039">
    <property type="entry name" value="HTHLYSR"/>
</dbReference>
<evidence type="ECO:0000256" key="4">
    <source>
        <dbReference type="ARBA" id="ARBA00023163"/>
    </source>
</evidence>
<dbReference type="AlphaFoldDB" id="A0A1H7QQC3"/>
<evidence type="ECO:0000313" key="7">
    <source>
        <dbReference type="Proteomes" id="UP000185766"/>
    </source>
</evidence>
<evidence type="ECO:0000259" key="5">
    <source>
        <dbReference type="PROSITE" id="PS50931"/>
    </source>
</evidence>
<dbReference type="STRING" id="1429083.GCA_001885685_00826"/>
<dbReference type="SUPFAM" id="SSF53850">
    <property type="entry name" value="Periplasmic binding protein-like II"/>
    <property type="match status" value="1"/>
</dbReference>
<evidence type="ECO:0000256" key="3">
    <source>
        <dbReference type="ARBA" id="ARBA00023125"/>
    </source>
</evidence>
<dbReference type="GO" id="GO:0003700">
    <property type="term" value="F:DNA-binding transcription factor activity"/>
    <property type="evidence" value="ECO:0007669"/>
    <property type="project" value="InterPro"/>
</dbReference>
<keyword evidence="2" id="KW-0805">Transcription regulation</keyword>
<evidence type="ECO:0000256" key="2">
    <source>
        <dbReference type="ARBA" id="ARBA00023015"/>
    </source>
</evidence>
<name>A0A1H7QQC3_9GAMM</name>
<proteinExistence type="inferred from homology"/>
<dbReference type="EMBL" id="FOAS01000013">
    <property type="protein sequence ID" value="SEL49934.1"/>
    <property type="molecule type" value="Genomic_DNA"/>
</dbReference>
<dbReference type="InterPro" id="IPR005119">
    <property type="entry name" value="LysR_subst-bd"/>
</dbReference>
<dbReference type="Gene3D" id="1.10.10.10">
    <property type="entry name" value="Winged helix-like DNA-binding domain superfamily/Winged helix DNA-binding domain"/>
    <property type="match status" value="1"/>
</dbReference>
<accession>A0A1H7QQC3</accession>
<reference evidence="6 7" key="1">
    <citation type="submission" date="2016-10" db="EMBL/GenBank/DDBJ databases">
        <authorList>
            <person name="de Groot N.N."/>
        </authorList>
    </citation>
    <scope>NUCLEOTIDE SEQUENCE [LARGE SCALE GENOMIC DNA]</scope>
    <source>
        <strain evidence="6 7">JCM 19513</strain>
    </source>
</reference>
<keyword evidence="4" id="KW-0804">Transcription</keyword>
<dbReference type="InterPro" id="IPR000847">
    <property type="entry name" value="LysR_HTH_N"/>
</dbReference>
<evidence type="ECO:0000313" key="6">
    <source>
        <dbReference type="EMBL" id="SEL49934.1"/>
    </source>
</evidence>
<keyword evidence="7" id="KW-1185">Reference proteome</keyword>
<evidence type="ECO:0000256" key="1">
    <source>
        <dbReference type="ARBA" id="ARBA00009437"/>
    </source>
</evidence>
<dbReference type="Gene3D" id="3.40.190.290">
    <property type="match status" value="2"/>
</dbReference>
<dbReference type="Proteomes" id="UP000185766">
    <property type="component" value="Unassembled WGS sequence"/>
</dbReference>
<dbReference type="InterPro" id="IPR036388">
    <property type="entry name" value="WH-like_DNA-bd_sf"/>
</dbReference>
<dbReference type="PROSITE" id="PS50931">
    <property type="entry name" value="HTH_LYSR"/>
    <property type="match status" value="1"/>
</dbReference>
<feature type="domain" description="HTH lysR-type" evidence="5">
    <location>
        <begin position="5"/>
        <end position="62"/>
    </location>
</feature>
<dbReference type="Pfam" id="PF00126">
    <property type="entry name" value="HTH_1"/>
    <property type="match status" value="1"/>
</dbReference>
<dbReference type="SUPFAM" id="SSF46785">
    <property type="entry name" value="Winged helix' DNA-binding domain"/>
    <property type="match status" value="1"/>
</dbReference>
<dbReference type="PANTHER" id="PTHR30126">
    <property type="entry name" value="HTH-TYPE TRANSCRIPTIONAL REGULATOR"/>
    <property type="match status" value="1"/>
</dbReference>